<evidence type="ECO:0000313" key="2">
    <source>
        <dbReference type="Proteomes" id="UP000635665"/>
    </source>
</evidence>
<gene>
    <name evidence="1" type="ORF">I6U50_15625</name>
</gene>
<organism evidence="1 2">
    <name type="scientific">Salegentibacter maritimus</name>
    <dbReference type="NCBI Taxonomy" id="2794347"/>
    <lineage>
        <taxon>Bacteria</taxon>
        <taxon>Pseudomonadati</taxon>
        <taxon>Bacteroidota</taxon>
        <taxon>Flavobacteriia</taxon>
        <taxon>Flavobacteriales</taxon>
        <taxon>Flavobacteriaceae</taxon>
        <taxon>Salegentibacter</taxon>
    </lineage>
</organism>
<evidence type="ECO:0000313" key="1">
    <source>
        <dbReference type="EMBL" id="MBI6121450.1"/>
    </source>
</evidence>
<keyword evidence="2" id="KW-1185">Reference proteome</keyword>
<dbReference type="RefSeq" id="WP_198639535.1">
    <property type="nucleotide sequence ID" value="NZ_JAEHNY010000021.1"/>
</dbReference>
<reference evidence="1 2" key="1">
    <citation type="submission" date="2020-12" db="EMBL/GenBank/DDBJ databases">
        <title>Salegentibacter orientalis sp. nov., isolated from costal sediment.</title>
        <authorList>
            <person name="Lian F.-B."/>
        </authorList>
    </citation>
    <scope>NUCLEOTIDE SEQUENCE [LARGE SCALE GENOMIC DNA]</scope>
    <source>
        <strain evidence="1 2">F60176</strain>
    </source>
</reference>
<proteinExistence type="predicted"/>
<comment type="caution">
    <text evidence="1">The sequence shown here is derived from an EMBL/GenBank/DDBJ whole genome shotgun (WGS) entry which is preliminary data.</text>
</comment>
<name>A0ABS0TKX7_9FLAO</name>
<sequence length="97" mass="11405">MDKSKVIDLNIKKDYNNKLDKIVEKLEDIDKVIFGFMIELSTSDKWKDWSENQKEGAVFTFEDTMFENCPDKNVTKLLELRRKLDSTIRELTQANNG</sequence>
<dbReference type="EMBL" id="JAEHNY010000021">
    <property type="protein sequence ID" value="MBI6121450.1"/>
    <property type="molecule type" value="Genomic_DNA"/>
</dbReference>
<dbReference type="Proteomes" id="UP000635665">
    <property type="component" value="Unassembled WGS sequence"/>
</dbReference>
<accession>A0ABS0TKX7</accession>
<protein>
    <submittedName>
        <fullName evidence="1">Uncharacterized protein</fullName>
    </submittedName>
</protein>